<evidence type="ECO:0000313" key="6">
    <source>
        <dbReference type="Proteomes" id="UP001428817"/>
    </source>
</evidence>
<dbReference type="CDD" id="cd00830">
    <property type="entry name" value="KAS_III"/>
    <property type="match status" value="1"/>
</dbReference>
<sequence>MVEPIGVLGTGSYLPTRVVENAEVAVPAGVDAEWIERKTGIRSRRRAAPEQATSDLAARAADAALEAAGIEAADLSYLVVATSTPDQPQPATGCLVQHLIGARNAAAFDLNAVCSGFLFGLATAGRLLGGDGGGYGLVVGADIYSRILDPTDRRTAVLFGDGAGAVVLGPVPAGHGMLAVRMRSDGGSRGLIEVPGGGSRMPPSPAMLDAGAQYFRMIGREVKDYVSTHVPPLLREVMGASELAAEEVDHFVPHQANGLMLADLAGRAGLSEAIRTSVWDYGNTGAASVPITLDDTVRGAGVAPGETVLLAAFGGGMSMAAAMLRWSASARARRAA</sequence>
<dbReference type="Proteomes" id="UP001428817">
    <property type="component" value="Unassembled WGS sequence"/>
</dbReference>
<dbReference type="PANTHER" id="PTHR34069:SF2">
    <property type="entry name" value="BETA-KETOACYL-[ACYL-CARRIER-PROTEIN] SYNTHASE III"/>
    <property type="match status" value="1"/>
</dbReference>
<dbReference type="Pfam" id="PF08541">
    <property type="entry name" value="ACP_syn_III_C"/>
    <property type="match status" value="1"/>
</dbReference>
<dbReference type="InterPro" id="IPR013751">
    <property type="entry name" value="ACP_syn_III_N"/>
</dbReference>
<feature type="domain" description="Beta-ketoacyl-[acyl-carrier-protein] synthase III N-terminal" evidence="4">
    <location>
        <begin position="108"/>
        <end position="186"/>
    </location>
</feature>
<evidence type="ECO:0000259" key="4">
    <source>
        <dbReference type="Pfam" id="PF08545"/>
    </source>
</evidence>
<dbReference type="PANTHER" id="PTHR34069">
    <property type="entry name" value="3-OXOACYL-[ACYL-CARRIER-PROTEIN] SYNTHASE 3"/>
    <property type="match status" value="1"/>
</dbReference>
<reference evidence="6" key="1">
    <citation type="journal article" date="2019" name="Int. J. Syst. Evol. Microbiol.">
        <title>The Global Catalogue of Microorganisms (GCM) 10K type strain sequencing project: providing services to taxonomists for standard genome sequencing and annotation.</title>
        <authorList>
            <consortium name="The Broad Institute Genomics Platform"/>
            <consortium name="The Broad Institute Genome Sequencing Center for Infectious Disease"/>
            <person name="Wu L."/>
            <person name="Ma J."/>
        </authorList>
    </citation>
    <scope>NUCLEOTIDE SEQUENCE [LARGE SCALE GENOMIC DNA]</scope>
    <source>
        <strain evidence="6">JCM 18303</strain>
    </source>
</reference>
<dbReference type="NCBIfam" id="NF006829">
    <property type="entry name" value="PRK09352.1"/>
    <property type="match status" value="1"/>
</dbReference>
<dbReference type="InterPro" id="IPR016039">
    <property type="entry name" value="Thiolase-like"/>
</dbReference>
<name>A0ABP9PXP5_9PSEU</name>
<evidence type="ECO:0000256" key="1">
    <source>
        <dbReference type="ARBA" id="ARBA00022679"/>
    </source>
</evidence>
<keyword evidence="1" id="KW-0808">Transferase</keyword>
<evidence type="ECO:0000313" key="5">
    <source>
        <dbReference type="EMBL" id="GAA5153893.1"/>
    </source>
</evidence>
<evidence type="ECO:0000256" key="2">
    <source>
        <dbReference type="ARBA" id="ARBA00023315"/>
    </source>
</evidence>
<comment type="caution">
    <text evidence="5">The sequence shown here is derived from an EMBL/GenBank/DDBJ whole genome shotgun (WGS) entry which is preliminary data.</text>
</comment>
<dbReference type="RefSeq" id="WP_185061693.1">
    <property type="nucleotide sequence ID" value="NZ_BAABJP010000008.1"/>
</dbReference>
<gene>
    <name evidence="5" type="ORF">GCM10023321_24890</name>
</gene>
<dbReference type="InterPro" id="IPR013747">
    <property type="entry name" value="ACP_syn_III_C"/>
</dbReference>
<evidence type="ECO:0000259" key="3">
    <source>
        <dbReference type="Pfam" id="PF08541"/>
    </source>
</evidence>
<accession>A0ABP9PXP5</accession>
<keyword evidence="6" id="KW-1185">Reference proteome</keyword>
<organism evidence="5 6">
    <name type="scientific">Pseudonocardia eucalypti</name>
    <dbReference type="NCBI Taxonomy" id="648755"/>
    <lineage>
        <taxon>Bacteria</taxon>
        <taxon>Bacillati</taxon>
        <taxon>Actinomycetota</taxon>
        <taxon>Actinomycetes</taxon>
        <taxon>Pseudonocardiales</taxon>
        <taxon>Pseudonocardiaceae</taxon>
        <taxon>Pseudonocardia</taxon>
    </lineage>
</organism>
<keyword evidence="2" id="KW-0012">Acyltransferase</keyword>
<dbReference type="EMBL" id="BAABJP010000008">
    <property type="protein sequence ID" value="GAA5153893.1"/>
    <property type="molecule type" value="Genomic_DNA"/>
</dbReference>
<proteinExistence type="predicted"/>
<dbReference type="SUPFAM" id="SSF53901">
    <property type="entry name" value="Thiolase-like"/>
    <property type="match status" value="1"/>
</dbReference>
<feature type="domain" description="Beta-ketoacyl-[acyl-carrier-protein] synthase III C-terminal" evidence="3">
    <location>
        <begin position="240"/>
        <end position="326"/>
    </location>
</feature>
<protein>
    <submittedName>
        <fullName evidence="5">Ketoacyl-ACP synthase III</fullName>
    </submittedName>
</protein>
<dbReference type="Pfam" id="PF08545">
    <property type="entry name" value="ACP_syn_III"/>
    <property type="match status" value="1"/>
</dbReference>
<dbReference type="Gene3D" id="3.40.47.10">
    <property type="match status" value="1"/>
</dbReference>